<dbReference type="InterPro" id="IPR017938">
    <property type="entry name" value="Riboflavin_synthase-like_b-brl"/>
</dbReference>
<accession>A0A1M4MYI7</accession>
<protein>
    <submittedName>
        <fullName evidence="11">Flavodoxin reductase</fullName>
    </submittedName>
</protein>
<evidence type="ECO:0000313" key="11">
    <source>
        <dbReference type="EMBL" id="SCM66847.1"/>
    </source>
</evidence>
<evidence type="ECO:0000256" key="5">
    <source>
        <dbReference type="ARBA" id="ARBA00022827"/>
    </source>
</evidence>
<feature type="domain" description="FAD-binding FR-type" evidence="10">
    <location>
        <begin position="1"/>
        <end position="101"/>
    </location>
</feature>
<dbReference type="InterPro" id="IPR017927">
    <property type="entry name" value="FAD-bd_FR_type"/>
</dbReference>
<dbReference type="InterPro" id="IPR039261">
    <property type="entry name" value="FNR_nucleotide-bd"/>
</dbReference>
<name>A0A1M4MYI7_9RHOB</name>
<dbReference type="PRINTS" id="PR00406">
    <property type="entry name" value="CYTB5RDTASE"/>
</dbReference>
<evidence type="ECO:0000313" key="12">
    <source>
        <dbReference type="Proteomes" id="UP000184085"/>
    </source>
</evidence>
<evidence type="ECO:0000259" key="10">
    <source>
        <dbReference type="PROSITE" id="PS51384"/>
    </source>
</evidence>
<organism evidence="11 12">
    <name type="scientific">Donghicola eburneus</name>
    <dbReference type="NCBI Taxonomy" id="393278"/>
    <lineage>
        <taxon>Bacteria</taxon>
        <taxon>Pseudomonadati</taxon>
        <taxon>Pseudomonadota</taxon>
        <taxon>Alphaproteobacteria</taxon>
        <taxon>Rhodobacterales</taxon>
        <taxon>Roseobacteraceae</taxon>
        <taxon>Donghicola</taxon>
    </lineage>
</organism>
<dbReference type="PRINTS" id="PR00371">
    <property type="entry name" value="FPNCR"/>
</dbReference>
<keyword evidence="5" id="KW-0274">FAD</keyword>
<keyword evidence="12" id="KW-1185">Reference proteome</keyword>
<dbReference type="GO" id="GO:0016491">
    <property type="term" value="F:oxidoreductase activity"/>
    <property type="evidence" value="ECO:0007669"/>
    <property type="project" value="UniProtKB-KW"/>
</dbReference>
<dbReference type="Gene3D" id="3.40.50.80">
    <property type="entry name" value="Nucleotide-binding domain of ferredoxin-NADP reductase (FNR) module"/>
    <property type="match status" value="1"/>
</dbReference>
<proteinExistence type="predicted"/>
<reference evidence="12" key="1">
    <citation type="submission" date="2016-09" db="EMBL/GenBank/DDBJ databases">
        <authorList>
            <person name="Wibberg D."/>
        </authorList>
    </citation>
    <scope>NUCLEOTIDE SEQUENCE [LARGE SCALE GENOMIC DNA]</scope>
</reference>
<dbReference type="InterPro" id="IPR001433">
    <property type="entry name" value="OxRdtase_FAD/NAD-bd"/>
</dbReference>
<dbReference type="PROSITE" id="PS51384">
    <property type="entry name" value="FAD_FR"/>
    <property type="match status" value="1"/>
</dbReference>
<dbReference type="InterPro" id="IPR050415">
    <property type="entry name" value="MRET"/>
</dbReference>
<dbReference type="SUPFAM" id="SSF63380">
    <property type="entry name" value="Riboflavin synthase domain-like"/>
    <property type="match status" value="1"/>
</dbReference>
<dbReference type="GO" id="GO:0051537">
    <property type="term" value="F:2 iron, 2 sulfur cluster binding"/>
    <property type="evidence" value="ECO:0007669"/>
    <property type="project" value="UniProtKB-KW"/>
</dbReference>
<dbReference type="RefSeq" id="WP_072705019.1">
    <property type="nucleotide sequence ID" value="NZ_FMJB01000040.1"/>
</dbReference>
<evidence type="ECO:0000256" key="3">
    <source>
        <dbReference type="ARBA" id="ARBA00022714"/>
    </source>
</evidence>
<dbReference type="Pfam" id="PF00175">
    <property type="entry name" value="NAD_binding_1"/>
    <property type="match status" value="1"/>
</dbReference>
<keyword evidence="8" id="KW-0411">Iron-sulfur</keyword>
<evidence type="ECO:0000256" key="2">
    <source>
        <dbReference type="ARBA" id="ARBA00022630"/>
    </source>
</evidence>
<dbReference type="EMBL" id="FMJB01000040">
    <property type="protein sequence ID" value="SCM66847.1"/>
    <property type="molecule type" value="Genomic_DNA"/>
</dbReference>
<comment type="cofactor">
    <cofactor evidence="9">
        <name>[2Fe-2S] cluster</name>
        <dbReference type="ChEBI" id="CHEBI:190135"/>
    </cofactor>
</comment>
<dbReference type="Proteomes" id="UP000184085">
    <property type="component" value="Unassembled WGS sequence"/>
</dbReference>
<dbReference type="PANTHER" id="PTHR47354">
    <property type="entry name" value="NADH OXIDOREDUCTASE HCR"/>
    <property type="match status" value="1"/>
</dbReference>
<dbReference type="InterPro" id="IPR001709">
    <property type="entry name" value="Flavoprot_Pyr_Nucl_cyt_Rdtase"/>
</dbReference>
<comment type="cofactor">
    <cofactor evidence="1">
        <name>FAD</name>
        <dbReference type="ChEBI" id="CHEBI:57692"/>
    </cofactor>
</comment>
<gene>
    <name evidence="11" type="ORF">KARMA_1029</name>
</gene>
<evidence type="ECO:0000256" key="8">
    <source>
        <dbReference type="ARBA" id="ARBA00023014"/>
    </source>
</evidence>
<evidence type="ECO:0000256" key="4">
    <source>
        <dbReference type="ARBA" id="ARBA00022723"/>
    </source>
</evidence>
<dbReference type="SUPFAM" id="SSF52343">
    <property type="entry name" value="Ferredoxin reductase-like, C-terminal NADP-linked domain"/>
    <property type="match status" value="1"/>
</dbReference>
<keyword evidence="2" id="KW-0285">Flavoprotein</keyword>
<evidence type="ECO:0000256" key="1">
    <source>
        <dbReference type="ARBA" id="ARBA00001974"/>
    </source>
</evidence>
<keyword evidence="4" id="KW-0479">Metal-binding</keyword>
<keyword evidence="6" id="KW-0560">Oxidoreductase</keyword>
<evidence type="ECO:0000256" key="6">
    <source>
        <dbReference type="ARBA" id="ARBA00023002"/>
    </source>
</evidence>
<evidence type="ECO:0000256" key="9">
    <source>
        <dbReference type="ARBA" id="ARBA00034078"/>
    </source>
</evidence>
<keyword evidence="3" id="KW-0001">2Fe-2S</keyword>
<dbReference type="GO" id="GO:0046872">
    <property type="term" value="F:metal ion binding"/>
    <property type="evidence" value="ECO:0007669"/>
    <property type="project" value="UniProtKB-KW"/>
</dbReference>
<dbReference type="Pfam" id="PF00970">
    <property type="entry name" value="FAD_binding_6"/>
    <property type="match status" value="1"/>
</dbReference>
<evidence type="ECO:0000256" key="7">
    <source>
        <dbReference type="ARBA" id="ARBA00023004"/>
    </source>
</evidence>
<keyword evidence="7" id="KW-0408">Iron</keyword>
<dbReference type="AlphaFoldDB" id="A0A1M4MYI7"/>
<sequence>MGTILTLEKNEEVTHDTRHLVFTRPEDFDIEPGQAVDLTLMRDGWRDEARPFTPVMTEDASKIEFVIKTYPEHDGVTDQIRSLKAGEQVEISDPWGAIHDEGPGTFIAGGAGITPFIAIMRQRVQDKGTMGGATLIFSNKTEDDIILREEFEEMPGLKTIFVLTEQGTLPHGMYGGAINKDFLYDYANPKCAPFYLCGPDEMVDELEETLKNLGVPEKAIIREDFS</sequence>
<dbReference type="InterPro" id="IPR008333">
    <property type="entry name" value="Cbr1-like_FAD-bd_dom"/>
</dbReference>
<dbReference type="Gene3D" id="2.40.30.10">
    <property type="entry name" value="Translation factors"/>
    <property type="match status" value="1"/>
</dbReference>
<dbReference type="PANTHER" id="PTHR47354:SF8">
    <property type="entry name" value="1,2-PHENYLACETYL-COA EPOXIDASE, SUBUNIT E"/>
    <property type="match status" value="1"/>
</dbReference>
<dbReference type="GO" id="GO:0050660">
    <property type="term" value="F:flavin adenine dinucleotide binding"/>
    <property type="evidence" value="ECO:0007669"/>
    <property type="project" value="TreeGrafter"/>
</dbReference>